<dbReference type="PIRSF" id="PIRSF011312">
    <property type="entry name" value="Cell_cycle_HUS1"/>
    <property type="match status" value="1"/>
</dbReference>
<dbReference type="GO" id="GO:0000724">
    <property type="term" value="P:double-strand break repair via homologous recombination"/>
    <property type="evidence" value="ECO:0007669"/>
    <property type="project" value="TreeGrafter"/>
</dbReference>
<sequence>FVPAFEKIGKTCHMYLTKDHFILLHNVLNADGVQAIAQFKKEVLFDDYRISSQNDDRIAFTVDLSLLLRALKSSVSMDGEKLQVKLVKKRTIGSERPTPFLTLESTGYKSAVIQDVPISSPLSRVDVHELQVALDMAQDLPQTLVQVPDLLQLQSLVDRLKNVGEVLDVGITQYGDFHLKVSTTAVTIGSDNRRLRVVGVRATDTSSSSLDENISSSARLEKALQRGEASSVQVSIKHFAKSIQCHLTRPDAAFYGIAAEGACLTVIFQFFVLGTRQTDNSISLHCRLPVLDPG</sequence>
<dbReference type="GO" id="GO:0044778">
    <property type="term" value="P:meiotic DNA integrity checkpoint signaling"/>
    <property type="evidence" value="ECO:0007669"/>
    <property type="project" value="TreeGrafter"/>
</dbReference>
<dbReference type="PANTHER" id="PTHR12900">
    <property type="entry name" value="MITOTIC AND DNA DAMAGE CHECKPOINT PROTEIN HUS1"/>
    <property type="match status" value="1"/>
</dbReference>
<dbReference type="GO" id="GO:0031573">
    <property type="term" value="P:mitotic intra-S DNA damage checkpoint signaling"/>
    <property type="evidence" value="ECO:0007669"/>
    <property type="project" value="TreeGrafter"/>
</dbReference>
<dbReference type="GO" id="GO:0035861">
    <property type="term" value="C:site of double-strand break"/>
    <property type="evidence" value="ECO:0007669"/>
    <property type="project" value="TreeGrafter"/>
</dbReference>
<comment type="subcellular location">
    <subcellularLocation>
        <location evidence="1">Nucleus</location>
    </subcellularLocation>
</comment>
<feature type="non-terminal residue" evidence="4">
    <location>
        <position position="1"/>
    </location>
</feature>
<evidence type="ECO:0000256" key="3">
    <source>
        <dbReference type="ARBA" id="ARBA00023242"/>
    </source>
</evidence>
<evidence type="ECO:0008006" key="6">
    <source>
        <dbReference type="Google" id="ProtNLM"/>
    </source>
</evidence>
<protein>
    <recommendedName>
        <fullName evidence="6">Hus1-like protein</fullName>
    </recommendedName>
</protein>
<comment type="caution">
    <text evidence="4">The sequence shown here is derived from an EMBL/GenBank/DDBJ whole genome shotgun (WGS) entry which is preliminary data.</text>
</comment>
<dbReference type="Pfam" id="PF04005">
    <property type="entry name" value="Hus1"/>
    <property type="match status" value="1"/>
</dbReference>
<reference evidence="4 5" key="1">
    <citation type="journal article" date="2021" name="Nat. Plants">
        <title>The Taxus genome provides insights into paclitaxel biosynthesis.</title>
        <authorList>
            <person name="Xiong X."/>
            <person name="Gou J."/>
            <person name="Liao Q."/>
            <person name="Li Y."/>
            <person name="Zhou Q."/>
            <person name="Bi G."/>
            <person name="Li C."/>
            <person name="Du R."/>
            <person name="Wang X."/>
            <person name="Sun T."/>
            <person name="Guo L."/>
            <person name="Liang H."/>
            <person name="Lu P."/>
            <person name="Wu Y."/>
            <person name="Zhang Z."/>
            <person name="Ro D.K."/>
            <person name="Shang Y."/>
            <person name="Huang S."/>
            <person name="Yan J."/>
        </authorList>
    </citation>
    <scope>NUCLEOTIDE SEQUENCE [LARGE SCALE GENOMIC DNA]</scope>
    <source>
        <strain evidence="4">Ta-2019</strain>
    </source>
</reference>
<dbReference type="OMA" id="GKICHLY"/>
<gene>
    <name evidence="4" type="ORF">KI387_007824</name>
</gene>
<proteinExistence type="inferred from homology"/>
<evidence type="ECO:0000313" key="4">
    <source>
        <dbReference type="EMBL" id="KAH9327646.1"/>
    </source>
</evidence>
<evidence type="ECO:0000256" key="2">
    <source>
        <dbReference type="ARBA" id="ARBA00005563"/>
    </source>
</evidence>
<dbReference type="InterPro" id="IPR007150">
    <property type="entry name" value="HUS1/Mec3"/>
</dbReference>
<dbReference type="PANTHER" id="PTHR12900:SF0">
    <property type="entry name" value="CHECKPOINT PROTEIN"/>
    <property type="match status" value="1"/>
</dbReference>
<keyword evidence="5" id="KW-1185">Reference proteome</keyword>
<dbReference type="Proteomes" id="UP000824469">
    <property type="component" value="Unassembled WGS sequence"/>
</dbReference>
<dbReference type="GO" id="GO:0006289">
    <property type="term" value="P:nucleotide-excision repair"/>
    <property type="evidence" value="ECO:0007669"/>
    <property type="project" value="TreeGrafter"/>
</dbReference>
<comment type="similarity">
    <text evidence="2">Belongs to the HUS1 family.</text>
</comment>
<organism evidence="4 5">
    <name type="scientific">Taxus chinensis</name>
    <name type="common">Chinese yew</name>
    <name type="synonym">Taxus wallichiana var. chinensis</name>
    <dbReference type="NCBI Taxonomy" id="29808"/>
    <lineage>
        <taxon>Eukaryota</taxon>
        <taxon>Viridiplantae</taxon>
        <taxon>Streptophyta</taxon>
        <taxon>Embryophyta</taxon>
        <taxon>Tracheophyta</taxon>
        <taxon>Spermatophyta</taxon>
        <taxon>Pinopsida</taxon>
        <taxon>Pinidae</taxon>
        <taxon>Conifers II</taxon>
        <taxon>Cupressales</taxon>
        <taxon>Taxaceae</taxon>
        <taxon>Taxus</taxon>
    </lineage>
</organism>
<dbReference type="GO" id="GO:0005730">
    <property type="term" value="C:nucleolus"/>
    <property type="evidence" value="ECO:0007669"/>
    <property type="project" value="InterPro"/>
</dbReference>
<evidence type="ECO:0000313" key="5">
    <source>
        <dbReference type="Proteomes" id="UP000824469"/>
    </source>
</evidence>
<keyword evidence="3" id="KW-0539">Nucleus</keyword>
<accession>A0AA38GRG8</accession>
<name>A0AA38GRG8_TAXCH</name>
<feature type="non-terminal residue" evidence="4">
    <location>
        <position position="294"/>
    </location>
</feature>
<dbReference type="InterPro" id="IPR016580">
    <property type="entry name" value="HUS1"/>
</dbReference>
<dbReference type="GO" id="GO:0000723">
    <property type="term" value="P:telomere maintenance"/>
    <property type="evidence" value="ECO:0007669"/>
    <property type="project" value="TreeGrafter"/>
</dbReference>
<evidence type="ECO:0000256" key="1">
    <source>
        <dbReference type="ARBA" id="ARBA00004123"/>
    </source>
</evidence>
<dbReference type="GO" id="GO:0033314">
    <property type="term" value="P:mitotic DNA replication checkpoint signaling"/>
    <property type="evidence" value="ECO:0007669"/>
    <property type="project" value="TreeGrafter"/>
</dbReference>
<dbReference type="AlphaFoldDB" id="A0AA38GRG8"/>
<dbReference type="EMBL" id="JAHRHJ020000002">
    <property type="protein sequence ID" value="KAH9327646.1"/>
    <property type="molecule type" value="Genomic_DNA"/>
</dbReference>
<dbReference type="GO" id="GO:0030896">
    <property type="term" value="C:checkpoint clamp complex"/>
    <property type="evidence" value="ECO:0007669"/>
    <property type="project" value="InterPro"/>
</dbReference>
<dbReference type="Gene3D" id="3.70.10.10">
    <property type="match status" value="1"/>
</dbReference>